<evidence type="ECO:0000313" key="3">
    <source>
        <dbReference type="Proteomes" id="UP001208938"/>
    </source>
</evidence>
<dbReference type="InterPro" id="IPR036396">
    <property type="entry name" value="Cyt_P450_sf"/>
</dbReference>
<name>A0ABT3H5A2_9RHOB</name>
<dbReference type="InterPro" id="IPR050121">
    <property type="entry name" value="Cytochrome_P450_monoxygenase"/>
</dbReference>
<organism evidence="2 3">
    <name type="scientific">Pararhodobacter zhoushanensis</name>
    <dbReference type="NCBI Taxonomy" id="2479545"/>
    <lineage>
        <taxon>Bacteria</taxon>
        <taxon>Pseudomonadati</taxon>
        <taxon>Pseudomonadota</taxon>
        <taxon>Alphaproteobacteria</taxon>
        <taxon>Rhodobacterales</taxon>
        <taxon>Paracoccaceae</taxon>
        <taxon>Pararhodobacter</taxon>
    </lineage>
</organism>
<dbReference type="InterPro" id="IPR002401">
    <property type="entry name" value="Cyt_P450_E_grp-I"/>
</dbReference>
<dbReference type="CDD" id="cd00302">
    <property type="entry name" value="cytochrome_P450"/>
    <property type="match status" value="1"/>
</dbReference>
<dbReference type="RefSeq" id="WP_264507854.1">
    <property type="nucleotide sequence ID" value="NZ_JAPDFL010000002.1"/>
</dbReference>
<dbReference type="Pfam" id="PF00067">
    <property type="entry name" value="p450"/>
    <property type="match status" value="1"/>
</dbReference>
<dbReference type="InterPro" id="IPR001128">
    <property type="entry name" value="Cyt_P450"/>
</dbReference>
<reference evidence="2 3" key="1">
    <citation type="submission" date="2022-10" db="EMBL/GenBank/DDBJ databases">
        <title>Pararhodobacter sp. nov., isolated from marine algae.</title>
        <authorList>
            <person name="Choi B.J."/>
            <person name="Kim J.M."/>
            <person name="Lee J.K."/>
            <person name="Choi D.G."/>
            <person name="Jeon C.O."/>
        </authorList>
    </citation>
    <scope>NUCLEOTIDE SEQUENCE [LARGE SCALE GENOMIC DNA]</scope>
    <source>
        <strain evidence="2 3">ZQ420</strain>
    </source>
</reference>
<proteinExistence type="inferred from homology"/>
<evidence type="ECO:0000313" key="2">
    <source>
        <dbReference type="EMBL" id="MCW1934969.1"/>
    </source>
</evidence>
<dbReference type="Gene3D" id="1.10.630.10">
    <property type="entry name" value="Cytochrome P450"/>
    <property type="match status" value="1"/>
</dbReference>
<dbReference type="PANTHER" id="PTHR24305">
    <property type="entry name" value="CYTOCHROME P450"/>
    <property type="match status" value="1"/>
</dbReference>
<comment type="similarity">
    <text evidence="1">Belongs to the cytochrome P450 family.</text>
</comment>
<comment type="caution">
    <text evidence="2">The sequence shown here is derived from an EMBL/GenBank/DDBJ whole genome shotgun (WGS) entry which is preliminary data.</text>
</comment>
<evidence type="ECO:0000256" key="1">
    <source>
        <dbReference type="ARBA" id="ARBA00010617"/>
    </source>
</evidence>
<dbReference type="PRINTS" id="PR00463">
    <property type="entry name" value="EP450I"/>
</dbReference>
<dbReference type="EMBL" id="JAPDFL010000002">
    <property type="protein sequence ID" value="MCW1934969.1"/>
    <property type="molecule type" value="Genomic_DNA"/>
</dbReference>
<protein>
    <submittedName>
        <fullName evidence="2">Cytochrome P450</fullName>
    </submittedName>
</protein>
<dbReference type="PRINTS" id="PR00385">
    <property type="entry name" value="P450"/>
</dbReference>
<keyword evidence="3" id="KW-1185">Reference proteome</keyword>
<accession>A0ABT3H5A2</accession>
<sequence length="431" mass="47423">MIHVPKLNLRGSEATLRSAVKACRLPEQTWPVDILHRRLCVSQRTSRTVVLLADPAEVSRVLVESEKQFPKWMPIYRHSAARETGTGTIFASTDADWAPLRRAIKPLFHSSRWSLLVDVARHATLDATTTCNPVNIEAFFTAISVDVIMRTLVGDDADATADYHLAAIAQGLVEKQHAGDLHGAMQHIHELATTCTSRGPGAAAISGVDMAGALPPRPRPMQEPFLADNRLALLYAGQETTALTMSWCFWILGQDEELQSRLRSETRDAQAATGSLSPEAIGKMPRLMAVLRETLRLLSPSSATVRCTTQDETLCGQAIPANSVIVVPIYAIHRHRDLWDQPDTFDAERFLRPIKHPMAYLPFAAGRHTCSAARSVMYEMAAVLATMLDRFEWVTHAPEDMGLTNKLVLSPTSEMKVTLNALEPRGAAVIA</sequence>
<dbReference type="Proteomes" id="UP001208938">
    <property type="component" value="Unassembled WGS sequence"/>
</dbReference>
<dbReference type="SUPFAM" id="SSF48264">
    <property type="entry name" value="Cytochrome P450"/>
    <property type="match status" value="1"/>
</dbReference>
<gene>
    <name evidence="2" type="ORF">OKW52_22620</name>
</gene>
<dbReference type="PANTHER" id="PTHR24305:SF166">
    <property type="entry name" value="CYTOCHROME P450 12A4, MITOCHONDRIAL-RELATED"/>
    <property type="match status" value="1"/>
</dbReference>